<dbReference type="GO" id="GO:0008270">
    <property type="term" value="F:zinc ion binding"/>
    <property type="evidence" value="ECO:0007669"/>
    <property type="project" value="InterPro"/>
</dbReference>
<evidence type="ECO:0000256" key="5">
    <source>
        <dbReference type="ARBA" id="ARBA00023002"/>
    </source>
</evidence>
<dbReference type="PANTHER" id="PTHR30096:SF0">
    <property type="entry name" value="4,5-DOPA DIOXYGENASE EXTRADIOL-LIKE PROTEIN"/>
    <property type="match status" value="1"/>
</dbReference>
<dbReference type="Proteomes" id="UP001515100">
    <property type="component" value="Unassembled WGS sequence"/>
</dbReference>
<dbReference type="InterPro" id="IPR004183">
    <property type="entry name" value="Xdiol_dOase_suB"/>
</dbReference>
<keyword evidence="7" id="KW-0223">Dioxygenase</keyword>
<gene>
    <name evidence="7" type="ORF">ESP62_011450</name>
</gene>
<dbReference type="InterPro" id="IPR014436">
    <property type="entry name" value="Extradiol_dOase_DODA"/>
</dbReference>
<organism evidence="7 8">
    <name type="scientific">Aeromicrobium fastidiosum</name>
    <dbReference type="NCBI Taxonomy" id="52699"/>
    <lineage>
        <taxon>Bacteria</taxon>
        <taxon>Bacillati</taxon>
        <taxon>Actinomycetota</taxon>
        <taxon>Actinomycetes</taxon>
        <taxon>Propionibacteriales</taxon>
        <taxon>Nocardioidaceae</taxon>
        <taxon>Aeromicrobium</taxon>
    </lineage>
</organism>
<evidence type="ECO:0000259" key="6">
    <source>
        <dbReference type="Pfam" id="PF02900"/>
    </source>
</evidence>
<comment type="cofactor">
    <cofactor evidence="1">
        <name>Zn(2+)</name>
        <dbReference type="ChEBI" id="CHEBI:29105"/>
    </cofactor>
</comment>
<dbReference type="GO" id="GO:0008198">
    <property type="term" value="F:ferrous iron binding"/>
    <property type="evidence" value="ECO:0007669"/>
    <property type="project" value="InterPro"/>
</dbReference>
<dbReference type="Pfam" id="PF02900">
    <property type="entry name" value="LigB"/>
    <property type="match status" value="1"/>
</dbReference>
<dbReference type="AlphaFoldDB" id="A0A641AL11"/>
<dbReference type="SUPFAM" id="SSF53213">
    <property type="entry name" value="LigB-like"/>
    <property type="match status" value="1"/>
</dbReference>
<evidence type="ECO:0000256" key="4">
    <source>
        <dbReference type="ARBA" id="ARBA00022833"/>
    </source>
</evidence>
<dbReference type="OrthoDB" id="9790889at2"/>
<feature type="domain" description="Extradiol ring-cleavage dioxygenase class III enzyme subunit B" evidence="6">
    <location>
        <begin position="86"/>
        <end position="296"/>
    </location>
</feature>
<reference evidence="7" key="1">
    <citation type="submission" date="2019-09" db="EMBL/GenBank/DDBJ databases">
        <authorList>
            <person name="Li J."/>
        </authorList>
    </citation>
    <scope>NUCLEOTIDE SEQUENCE [LARGE SCALE GENOMIC DNA]</scope>
    <source>
        <strain evidence="7">NRBC 14897</strain>
    </source>
</reference>
<evidence type="ECO:0000313" key="8">
    <source>
        <dbReference type="Proteomes" id="UP001515100"/>
    </source>
</evidence>
<name>A0A641AL11_9ACTN</name>
<proteinExistence type="inferred from homology"/>
<sequence>MRSRGRGALWVAARKVRPSSRACLTGSCSRRATSGDMIEVSTKSGCRMTSYSIADLDNRLTPSELMPVMFVGHGNPMHAISDNDYTRTWTRLGQQLPVAQTIVVVSAHWLTPGATHITDAPKNPIIYDFGGFPDELSRVRYDSVGDTDVARLLARQLVEYEAELDKQWGLDHGTWSILKFLAPAPEVPVLQISIDYSMPLPKLYELYGRLRAMRRRGVIFIGSGNIVHALGRAKWHGGGAWDWAQQFDADTAAALQERQVGKLLDPYGTWAEARIAVPTDDHYRPMVAALSLLEDNEQISFFNDSIDMGSIGMRSFVTV</sequence>
<dbReference type="GO" id="GO:0016702">
    <property type="term" value="F:oxidoreductase activity, acting on single donors with incorporation of molecular oxygen, incorporation of two atoms of oxygen"/>
    <property type="evidence" value="ECO:0007669"/>
    <property type="project" value="UniProtKB-ARBA"/>
</dbReference>
<keyword evidence="4" id="KW-0862">Zinc</keyword>
<evidence type="ECO:0000256" key="2">
    <source>
        <dbReference type="ARBA" id="ARBA00007581"/>
    </source>
</evidence>
<comment type="caution">
    <text evidence="7">The sequence shown here is derived from an EMBL/GenBank/DDBJ whole genome shotgun (WGS) entry which is preliminary data.</text>
</comment>
<keyword evidence="3" id="KW-0479">Metal-binding</keyword>
<comment type="similarity">
    <text evidence="2">Belongs to the DODA-type extradiol aromatic ring-opening dioxygenase family.</text>
</comment>
<accession>A0A641AL11</accession>
<dbReference type="PANTHER" id="PTHR30096">
    <property type="entry name" value="4,5-DOPA DIOXYGENASE EXTRADIOL-LIKE PROTEIN"/>
    <property type="match status" value="1"/>
</dbReference>
<evidence type="ECO:0000256" key="1">
    <source>
        <dbReference type="ARBA" id="ARBA00001947"/>
    </source>
</evidence>
<keyword evidence="5" id="KW-0560">Oxidoreductase</keyword>
<protein>
    <submittedName>
        <fullName evidence="7">Dioxygenase</fullName>
    </submittedName>
</protein>
<evidence type="ECO:0000313" key="7">
    <source>
        <dbReference type="EMBL" id="KAA1376063.1"/>
    </source>
</evidence>
<dbReference type="CDD" id="cd07363">
    <property type="entry name" value="45_DOPA_Dioxygenase"/>
    <property type="match status" value="1"/>
</dbReference>
<keyword evidence="8" id="KW-1185">Reference proteome</keyword>
<evidence type="ECO:0000256" key="3">
    <source>
        <dbReference type="ARBA" id="ARBA00022723"/>
    </source>
</evidence>
<dbReference type="Gene3D" id="3.40.830.10">
    <property type="entry name" value="LigB-like"/>
    <property type="match status" value="1"/>
</dbReference>
<dbReference type="EMBL" id="SDPP02000003">
    <property type="protein sequence ID" value="KAA1376063.1"/>
    <property type="molecule type" value="Genomic_DNA"/>
</dbReference>